<dbReference type="AlphaFoldDB" id="A0A9N9SUH0"/>
<dbReference type="Proteomes" id="UP001153709">
    <property type="component" value="Chromosome 3"/>
</dbReference>
<protein>
    <submittedName>
        <fullName evidence="1">Uncharacterized protein</fullName>
    </submittedName>
</protein>
<dbReference type="OrthoDB" id="6783874at2759"/>
<dbReference type="PANTHER" id="PTHR47027:SF20">
    <property type="entry name" value="REVERSE TRANSCRIPTASE-LIKE PROTEIN WITH RNA-DIRECTED DNA POLYMERASE DOMAIN"/>
    <property type="match status" value="1"/>
</dbReference>
<name>A0A9N9SUH0_DIABA</name>
<reference evidence="1" key="1">
    <citation type="submission" date="2022-01" db="EMBL/GenBank/DDBJ databases">
        <authorList>
            <person name="King R."/>
        </authorList>
    </citation>
    <scope>NUCLEOTIDE SEQUENCE</scope>
</reference>
<keyword evidence="2" id="KW-1185">Reference proteome</keyword>
<organism evidence="1 2">
    <name type="scientific">Diabrotica balteata</name>
    <name type="common">Banded cucumber beetle</name>
    <dbReference type="NCBI Taxonomy" id="107213"/>
    <lineage>
        <taxon>Eukaryota</taxon>
        <taxon>Metazoa</taxon>
        <taxon>Ecdysozoa</taxon>
        <taxon>Arthropoda</taxon>
        <taxon>Hexapoda</taxon>
        <taxon>Insecta</taxon>
        <taxon>Pterygota</taxon>
        <taxon>Neoptera</taxon>
        <taxon>Endopterygota</taxon>
        <taxon>Coleoptera</taxon>
        <taxon>Polyphaga</taxon>
        <taxon>Cucujiformia</taxon>
        <taxon>Chrysomeloidea</taxon>
        <taxon>Chrysomelidae</taxon>
        <taxon>Galerucinae</taxon>
        <taxon>Diabroticina</taxon>
        <taxon>Diabroticites</taxon>
        <taxon>Diabrotica</taxon>
    </lineage>
</organism>
<dbReference type="EMBL" id="OU898278">
    <property type="protein sequence ID" value="CAG9830637.1"/>
    <property type="molecule type" value="Genomic_DNA"/>
</dbReference>
<proteinExistence type="predicted"/>
<sequence>MRKVLCARELTLDLRVRLARCYIFSTLLYGMEAWTLNASTAKKLEAFEMRVYRRIMKISCNEHVTNNEVMKRINKRMEVLEIIKTRKLQYLGHVMRNKRYNLLQLIIQEKIQGKRKEKEEKCRKKKNLMVA</sequence>
<accession>A0A9N9SUH0</accession>
<gene>
    <name evidence="1" type="ORF">DIABBA_LOCUS4328</name>
</gene>
<evidence type="ECO:0000313" key="1">
    <source>
        <dbReference type="EMBL" id="CAG9830637.1"/>
    </source>
</evidence>
<evidence type="ECO:0000313" key="2">
    <source>
        <dbReference type="Proteomes" id="UP001153709"/>
    </source>
</evidence>
<dbReference type="PANTHER" id="PTHR47027">
    <property type="entry name" value="REVERSE TRANSCRIPTASE DOMAIN-CONTAINING PROTEIN"/>
    <property type="match status" value="1"/>
</dbReference>